<reference evidence="2 3" key="1">
    <citation type="journal article" date="2017" name="Gigascience">
        <title>Genome sequence of the small brown planthopper, Laodelphax striatellus.</title>
        <authorList>
            <person name="Zhu J."/>
            <person name="Jiang F."/>
            <person name="Wang X."/>
            <person name="Yang P."/>
            <person name="Bao Y."/>
            <person name="Zhao W."/>
            <person name="Wang W."/>
            <person name="Lu H."/>
            <person name="Wang Q."/>
            <person name="Cui N."/>
            <person name="Li J."/>
            <person name="Chen X."/>
            <person name="Luo L."/>
            <person name="Yu J."/>
            <person name="Kang L."/>
            <person name="Cui F."/>
        </authorList>
    </citation>
    <scope>NUCLEOTIDE SEQUENCE [LARGE SCALE GENOMIC DNA]</scope>
    <source>
        <strain evidence="2">Lst14</strain>
    </source>
</reference>
<evidence type="ECO:0000313" key="2">
    <source>
        <dbReference type="EMBL" id="RZF39032.1"/>
    </source>
</evidence>
<dbReference type="GO" id="GO:0016020">
    <property type="term" value="C:membrane"/>
    <property type="evidence" value="ECO:0007669"/>
    <property type="project" value="TreeGrafter"/>
</dbReference>
<dbReference type="OrthoDB" id="440711at2759"/>
<dbReference type="EMBL" id="QKKF02020908">
    <property type="protein sequence ID" value="RZF39032.1"/>
    <property type="molecule type" value="Genomic_DNA"/>
</dbReference>
<dbReference type="PANTHER" id="PTHR10174">
    <property type="entry name" value="ALPHA-TOCOPHEROL TRANSFER PROTEIN-RELATED"/>
    <property type="match status" value="1"/>
</dbReference>
<comment type="caution">
    <text evidence="2">The sequence shown here is derived from an EMBL/GenBank/DDBJ whole genome shotgun (WGS) entry which is preliminary data.</text>
</comment>
<dbReference type="AlphaFoldDB" id="A0A482X0B9"/>
<dbReference type="Proteomes" id="UP000291343">
    <property type="component" value="Unassembled WGS sequence"/>
</dbReference>
<evidence type="ECO:0000313" key="3">
    <source>
        <dbReference type="Proteomes" id="UP000291343"/>
    </source>
</evidence>
<dbReference type="InterPro" id="IPR036865">
    <property type="entry name" value="CRAL-TRIO_dom_sf"/>
</dbReference>
<dbReference type="CDD" id="cd00170">
    <property type="entry name" value="SEC14"/>
    <property type="match status" value="1"/>
</dbReference>
<accession>A0A482X0B9</accession>
<dbReference type="Gene3D" id="1.20.5.1200">
    <property type="entry name" value="Alpha-tocopherol transfer"/>
    <property type="match status" value="1"/>
</dbReference>
<dbReference type="SUPFAM" id="SSF52087">
    <property type="entry name" value="CRAL/TRIO domain"/>
    <property type="match status" value="1"/>
</dbReference>
<dbReference type="FunCoup" id="A0A482X0B9">
    <property type="interactions" value="38"/>
</dbReference>
<feature type="domain" description="CRAL-TRIO" evidence="1">
    <location>
        <begin position="106"/>
        <end position="268"/>
    </location>
</feature>
<sequence>MPTVVKDDVGDVEANLDLHTVPDDVMKYAREKLHETPENKVRAIQELRDMVYERGDVTPIRMDDAYLLRFLRSRSFKVESAYRLLVNYGIFRENNPHFYENVNPLDLGFLGDADVVGVLPYREQNGRRIMIYKLGKWKPSDYHIDELFKASLAILELGMLEPRAQILGGVVIWDLAGLTLNHAWQITPTVASKVIELMVTSFPMKTAAIHIVNESRIFDMIFRVFKPLLGKRYREIMFFHGHDMESLHNHIDPKYLPEIYGGIRPDYCYKDWFRTLSRNPEIVREMKELGYIHEVYE</sequence>
<organism evidence="2 3">
    <name type="scientific">Laodelphax striatellus</name>
    <name type="common">Small brown planthopper</name>
    <name type="synonym">Delphax striatella</name>
    <dbReference type="NCBI Taxonomy" id="195883"/>
    <lineage>
        <taxon>Eukaryota</taxon>
        <taxon>Metazoa</taxon>
        <taxon>Ecdysozoa</taxon>
        <taxon>Arthropoda</taxon>
        <taxon>Hexapoda</taxon>
        <taxon>Insecta</taxon>
        <taxon>Pterygota</taxon>
        <taxon>Neoptera</taxon>
        <taxon>Paraneoptera</taxon>
        <taxon>Hemiptera</taxon>
        <taxon>Auchenorrhyncha</taxon>
        <taxon>Fulgoroidea</taxon>
        <taxon>Delphacidae</taxon>
        <taxon>Criomorphinae</taxon>
        <taxon>Laodelphax</taxon>
    </lineage>
</organism>
<dbReference type="Pfam" id="PF00650">
    <property type="entry name" value="CRAL_TRIO"/>
    <property type="match status" value="1"/>
</dbReference>
<protein>
    <recommendedName>
        <fullName evidence="1">CRAL-TRIO domain-containing protein</fullName>
    </recommendedName>
</protein>
<dbReference type="Gene3D" id="3.40.525.10">
    <property type="entry name" value="CRAL-TRIO lipid binding domain"/>
    <property type="match status" value="1"/>
</dbReference>
<dbReference type="PRINTS" id="PR00180">
    <property type="entry name" value="CRETINALDHBP"/>
</dbReference>
<dbReference type="SMR" id="A0A482X0B9"/>
<dbReference type="Gene3D" id="1.10.8.20">
    <property type="entry name" value="N-terminal domain of phosphatidylinositol transfer protein sec14p"/>
    <property type="match status" value="1"/>
</dbReference>
<proteinExistence type="predicted"/>
<gene>
    <name evidence="2" type="ORF">LSTR_LSTR008622</name>
</gene>
<dbReference type="PANTHER" id="PTHR10174:SF234">
    <property type="entry name" value="SD01558P"/>
    <property type="match status" value="1"/>
</dbReference>
<dbReference type="InterPro" id="IPR011074">
    <property type="entry name" value="CRAL/TRIO_N_dom"/>
</dbReference>
<dbReference type="PROSITE" id="PS50191">
    <property type="entry name" value="CRAL_TRIO"/>
    <property type="match status" value="1"/>
</dbReference>
<dbReference type="SMART" id="SM00516">
    <property type="entry name" value="SEC14"/>
    <property type="match status" value="1"/>
</dbReference>
<evidence type="ECO:0000259" key="1">
    <source>
        <dbReference type="PROSITE" id="PS50191"/>
    </source>
</evidence>
<dbReference type="InParanoid" id="A0A482X0B9"/>
<dbReference type="GO" id="GO:1902936">
    <property type="term" value="F:phosphatidylinositol bisphosphate binding"/>
    <property type="evidence" value="ECO:0007669"/>
    <property type="project" value="TreeGrafter"/>
</dbReference>
<dbReference type="InterPro" id="IPR001251">
    <property type="entry name" value="CRAL-TRIO_dom"/>
</dbReference>
<dbReference type="STRING" id="195883.A0A482X0B9"/>
<keyword evidence="3" id="KW-1185">Reference proteome</keyword>
<dbReference type="SMART" id="SM01100">
    <property type="entry name" value="CRAL_TRIO_N"/>
    <property type="match status" value="1"/>
</dbReference>
<dbReference type="InterPro" id="IPR036273">
    <property type="entry name" value="CRAL/TRIO_N_dom_sf"/>
</dbReference>
<name>A0A482X0B9_LAOST</name>
<dbReference type="SUPFAM" id="SSF46938">
    <property type="entry name" value="CRAL/TRIO N-terminal domain"/>
    <property type="match status" value="1"/>
</dbReference>